<dbReference type="GO" id="GO:0016192">
    <property type="term" value="P:vesicle-mediated transport"/>
    <property type="evidence" value="ECO:0007669"/>
    <property type="project" value="UniProtKB-ARBA"/>
</dbReference>
<feature type="disulfide bond" evidence="10">
    <location>
        <begin position="216"/>
        <end position="228"/>
    </location>
</feature>
<dbReference type="FunFam" id="4.10.400.10:FF:000034">
    <property type="entry name" value="Low-density lipoprotein receptor-related protein 2"/>
    <property type="match status" value="1"/>
</dbReference>
<evidence type="ECO:0000313" key="13">
    <source>
        <dbReference type="EMBL" id="CAF4747820.1"/>
    </source>
</evidence>
<feature type="disulfide bond" evidence="10">
    <location>
        <begin position="380"/>
        <end position="392"/>
    </location>
</feature>
<proteinExistence type="predicted"/>
<evidence type="ECO:0000256" key="3">
    <source>
        <dbReference type="ARBA" id="ARBA00022692"/>
    </source>
</evidence>
<comment type="subcellular location">
    <subcellularLocation>
        <location evidence="2">Endomembrane system</location>
    </subcellularLocation>
    <subcellularLocation>
        <location evidence="1">Membrane</location>
        <topology evidence="1">Single-pass membrane protein</topology>
    </subcellularLocation>
</comment>
<gene>
    <name evidence="13" type="ORF">PMACD_LOCUS468</name>
</gene>
<comment type="caution">
    <text evidence="13">The sequence shown here is derived from an EMBL/GenBank/DDBJ whole genome shotgun (WGS) entry which is preliminary data.</text>
</comment>
<keyword evidence="14" id="KW-1185">Reference proteome</keyword>
<evidence type="ECO:0000256" key="4">
    <source>
        <dbReference type="ARBA" id="ARBA00022729"/>
    </source>
</evidence>
<feature type="compositionally biased region" description="Basic and acidic residues" evidence="11">
    <location>
        <begin position="341"/>
        <end position="358"/>
    </location>
</feature>
<dbReference type="Proteomes" id="UP000663880">
    <property type="component" value="Unassembled WGS sequence"/>
</dbReference>
<feature type="domain" description="SEA" evidence="12">
    <location>
        <begin position="94"/>
        <end position="207"/>
    </location>
</feature>
<feature type="compositionally biased region" description="Basic and acidic residues" evidence="11">
    <location>
        <begin position="260"/>
        <end position="274"/>
    </location>
</feature>
<dbReference type="InterPro" id="IPR050685">
    <property type="entry name" value="LDLR"/>
</dbReference>
<dbReference type="InterPro" id="IPR023415">
    <property type="entry name" value="LDLR_class-A_CS"/>
</dbReference>
<evidence type="ECO:0000313" key="14">
    <source>
        <dbReference type="Proteomes" id="UP000663880"/>
    </source>
</evidence>
<dbReference type="PRINTS" id="PR00261">
    <property type="entry name" value="LDLRECEPTOR"/>
</dbReference>
<evidence type="ECO:0000256" key="9">
    <source>
        <dbReference type="ARBA" id="ARBA00023180"/>
    </source>
</evidence>
<dbReference type="GO" id="GO:0012505">
    <property type="term" value="C:endomembrane system"/>
    <property type="evidence" value="ECO:0007669"/>
    <property type="project" value="UniProtKB-SubCell"/>
</dbReference>
<dbReference type="InterPro" id="IPR002172">
    <property type="entry name" value="LDrepeatLR_classA_rpt"/>
</dbReference>
<dbReference type="Gene3D" id="4.10.400.10">
    <property type="entry name" value="Low-density Lipoprotein Receptor"/>
    <property type="match status" value="2"/>
</dbReference>
<evidence type="ECO:0000256" key="5">
    <source>
        <dbReference type="ARBA" id="ARBA00022737"/>
    </source>
</evidence>
<keyword evidence="4" id="KW-0732">Signal</keyword>
<dbReference type="PANTHER" id="PTHR24270">
    <property type="entry name" value="LOW-DENSITY LIPOPROTEIN RECEPTOR-RELATED"/>
    <property type="match status" value="1"/>
</dbReference>
<dbReference type="CDD" id="cd00112">
    <property type="entry name" value="LDLa"/>
    <property type="match status" value="2"/>
</dbReference>
<feature type="disulfide bond" evidence="10">
    <location>
        <begin position="235"/>
        <end position="250"/>
    </location>
</feature>
<feature type="region of interest" description="Disordered" evidence="11">
    <location>
        <begin position="75"/>
        <end position="94"/>
    </location>
</feature>
<name>A0A821LA69_9NEOP</name>
<dbReference type="InterPro" id="IPR036055">
    <property type="entry name" value="LDL_receptor-like_sf"/>
</dbReference>
<reference evidence="13" key="1">
    <citation type="submission" date="2021-02" db="EMBL/GenBank/DDBJ databases">
        <authorList>
            <person name="Steward A R."/>
        </authorList>
    </citation>
    <scope>NUCLEOTIDE SEQUENCE</scope>
</reference>
<keyword evidence="6" id="KW-1133">Transmembrane helix</keyword>
<dbReference type="SMART" id="SM00192">
    <property type="entry name" value="LDLa"/>
    <property type="match status" value="2"/>
</dbReference>
<sequence length="418" mass="46673">MVSKAEDIYWEGENEASNEFLEVDTGDLGIGKHLERLKRQLNFFSFFTTTTPPPAEINESVTEDDEDIGNKYEDVENEVDGGSGVPDRTEPEPKEKTLRVTFVVKEPYQTNYSNRDSLEFQNFSKSLAEAVNAVFRDLPGTHRASLVRIQSRATDEFSCKVTIEIVTTGYDDTDKISEILQAHIQKKMKLGDVVVSDEDFSTIVIDPAYSTPLDSCSVDQLTCSDGRCVPGTARCDGNRDCADNSDEIGCPYDNNNQEQNHYDPENPDDSKNDDQFVPESPDDDYPNPEVNENTPGPYSENEREDELIISPIDKPKDVNNEADPYENTNANEIDDDNLIIPEDKNRAGESPNGDRGDTPDLQPTDTATDYPGIDETSETCPENSMRCDETRCVPNAKRCDQYRDCNDGADEEGCPDGE</sequence>
<dbReference type="AlphaFoldDB" id="A0A821LA69"/>
<dbReference type="Pfam" id="PF00057">
    <property type="entry name" value="Ldl_recept_a"/>
    <property type="match status" value="2"/>
</dbReference>
<keyword evidence="3" id="KW-0812">Transmembrane</keyword>
<organism evidence="13 14">
    <name type="scientific">Pieris macdunnoughi</name>
    <dbReference type="NCBI Taxonomy" id="345717"/>
    <lineage>
        <taxon>Eukaryota</taxon>
        <taxon>Metazoa</taxon>
        <taxon>Ecdysozoa</taxon>
        <taxon>Arthropoda</taxon>
        <taxon>Hexapoda</taxon>
        <taxon>Insecta</taxon>
        <taxon>Pterygota</taxon>
        <taxon>Neoptera</taxon>
        <taxon>Endopterygota</taxon>
        <taxon>Lepidoptera</taxon>
        <taxon>Glossata</taxon>
        <taxon>Ditrysia</taxon>
        <taxon>Papilionoidea</taxon>
        <taxon>Pieridae</taxon>
        <taxon>Pierinae</taxon>
        <taxon>Pieris</taxon>
    </lineage>
</organism>
<keyword evidence="9" id="KW-0325">Glycoprotein</keyword>
<keyword evidence="5" id="KW-0677">Repeat</keyword>
<evidence type="ECO:0000256" key="6">
    <source>
        <dbReference type="ARBA" id="ARBA00022989"/>
    </source>
</evidence>
<feature type="disulfide bond" evidence="10">
    <location>
        <begin position="399"/>
        <end position="414"/>
    </location>
</feature>
<feature type="region of interest" description="Disordered" evidence="11">
    <location>
        <begin position="250"/>
        <end position="388"/>
    </location>
</feature>
<dbReference type="SUPFAM" id="SSF57424">
    <property type="entry name" value="LDL receptor-like module"/>
    <property type="match status" value="2"/>
</dbReference>
<dbReference type="OrthoDB" id="2019384at2759"/>
<dbReference type="PROSITE" id="PS01209">
    <property type="entry name" value="LDLRA_1"/>
    <property type="match status" value="2"/>
</dbReference>
<feature type="disulfide bond" evidence="10">
    <location>
        <begin position="387"/>
        <end position="405"/>
    </location>
</feature>
<dbReference type="InterPro" id="IPR000082">
    <property type="entry name" value="SEA_dom"/>
</dbReference>
<protein>
    <recommendedName>
        <fullName evidence="12">SEA domain-containing protein</fullName>
    </recommendedName>
</protein>
<evidence type="ECO:0000256" key="1">
    <source>
        <dbReference type="ARBA" id="ARBA00004167"/>
    </source>
</evidence>
<evidence type="ECO:0000256" key="11">
    <source>
        <dbReference type="SAM" id="MobiDB-lite"/>
    </source>
</evidence>
<feature type="disulfide bond" evidence="10">
    <location>
        <begin position="223"/>
        <end position="241"/>
    </location>
</feature>
<keyword evidence="7" id="KW-0472">Membrane</keyword>
<accession>A0A821LA69</accession>
<dbReference type="EMBL" id="CAJOBZ010000001">
    <property type="protein sequence ID" value="CAF4747820.1"/>
    <property type="molecule type" value="Genomic_DNA"/>
</dbReference>
<evidence type="ECO:0000259" key="12">
    <source>
        <dbReference type="PROSITE" id="PS50024"/>
    </source>
</evidence>
<dbReference type="PROSITE" id="PS50068">
    <property type="entry name" value="LDLRA_2"/>
    <property type="match status" value="2"/>
</dbReference>
<evidence type="ECO:0000256" key="7">
    <source>
        <dbReference type="ARBA" id="ARBA00023136"/>
    </source>
</evidence>
<dbReference type="GO" id="GO:0005886">
    <property type="term" value="C:plasma membrane"/>
    <property type="evidence" value="ECO:0007669"/>
    <property type="project" value="TreeGrafter"/>
</dbReference>
<keyword evidence="8 10" id="KW-1015">Disulfide bond</keyword>
<evidence type="ECO:0000256" key="2">
    <source>
        <dbReference type="ARBA" id="ARBA00004308"/>
    </source>
</evidence>
<dbReference type="PROSITE" id="PS50024">
    <property type="entry name" value="SEA"/>
    <property type="match status" value="1"/>
</dbReference>
<evidence type="ECO:0000256" key="10">
    <source>
        <dbReference type="PROSITE-ProRule" id="PRU00124"/>
    </source>
</evidence>
<evidence type="ECO:0000256" key="8">
    <source>
        <dbReference type="ARBA" id="ARBA00023157"/>
    </source>
</evidence>